<gene>
    <name evidence="2" type="ORF">LGH74_13840</name>
</gene>
<dbReference type="EMBL" id="JAJADR010000003">
    <property type="protein sequence ID" value="MCB2409067.1"/>
    <property type="molecule type" value="Genomic_DNA"/>
</dbReference>
<reference evidence="2" key="1">
    <citation type="submission" date="2021-10" db="EMBL/GenBank/DDBJ databases">
        <authorList>
            <person name="Dean J.D."/>
            <person name="Kim M.K."/>
            <person name="Newey C.N."/>
            <person name="Stoker T.S."/>
            <person name="Thompson D.W."/>
            <person name="Grose J.H."/>
        </authorList>
    </citation>
    <scope>NUCLEOTIDE SEQUENCE</scope>
    <source>
        <strain evidence="2">BT178</strain>
    </source>
</reference>
<name>A0ABS8AVD3_9BACT</name>
<evidence type="ECO:0000313" key="3">
    <source>
        <dbReference type="Proteomes" id="UP001165296"/>
    </source>
</evidence>
<feature type="chain" id="PRO_5045602158" evidence="1">
    <location>
        <begin position="33"/>
        <end position="342"/>
    </location>
</feature>
<accession>A0ABS8AVD3</accession>
<dbReference type="PANTHER" id="PTHR31460:SF3">
    <property type="entry name" value="MESOCENTIN"/>
    <property type="match status" value="1"/>
</dbReference>
<dbReference type="SUPFAM" id="SSF63829">
    <property type="entry name" value="Calcium-dependent phosphotriesterase"/>
    <property type="match status" value="1"/>
</dbReference>
<dbReference type="Proteomes" id="UP001165296">
    <property type="component" value="Unassembled WGS sequence"/>
</dbReference>
<dbReference type="InterPro" id="IPR011042">
    <property type="entry name" value="6-blade_b-propeller_TolB-like"/>
</dbReference>
<organism evidence="2 3">
    <name type="scientific">Hymenobacter lucidus</name>
    <dbReference type="NCBI Taxonomy" id="2880930"/>
    <lineage>
        <taxon>Bacteria</taxon>
        <taxon>Pseudomonadati</taxon>
        <taxon>Bacteroidota</taxon>
        <taxon>Cytophagia</taxon>
        <taxon>Cytophagales</taxon>
        <taxon>Hymenobacteraceae</taxon>
        <taxon>Hymenobacter</taxon>
    </lineage>
</organism>
<keyword evidence="1" id="KW-0732">Signal</keyword>
<evidence type="ECO:0000256" key="1">
    <source>
        <dbReference type="SAM" id="SignalP"/>
    </source>
</evidence>
<dbReference type="RefSeq" id="WP_226176573.1">
    <property type="nucleotide sequence ID" value="NZ_JAJADR010000003.1"/>
</dbReference>
<proteinExistence type="predicted"/>
<dbReference type="Gene3D" id="2.120.10.30">
    <property type="entry name" value="TolB, C-terminal domain"/>
    <property type="match status" value="1"/>
</dbReference>
<protein>
    <submittedName>
        <fullName evidence="2">Gluconolaconase</fullName>
    </submittedName>
</protein>
<evidence type="ECO:0000313" key="2">
    <source>
        <dbReference type="EMBL" id="MCB2409067.1"/>
    </source>
</evidence>
<keyword evidence="3" id="KW-1185">Reference proteome</keyword>
<feature type="signal peptide" evidence="1">
    <location>
        <begin position="1"/>
        <end position="32"/>
    </location>
</feature>
<comment type="caution">
    <text evidence="2">The sequence shown here is derived from an EMBL/GenBank/DDBJ whole genome shotgun (WGS) entry which is preliminary data.</text>
</comment>
<dbReference type="InterPro" id="IPR053224">
    <property type="entry name" value="Sensory_adhesion_molecule"/>
</dbReference>
<sequence>MTNLTFFQRHQRYLTRAAVVLLSTLTLSSCMNDDDDTDITPVVTEGPELVSFTQANLYPEGVEYDTGNRRFLVSSQTTGNISQVREDGSFAPFATDASLVSTTGLQIDVVNNRLLVAVSDPGYNTTKSKPETKGKLAGLAGLSVTGQLLSYVDLGILAPNLSHFANDIAVDQLGNAYVTDSFSPIIYRVDPQGRASIFLQDARLGAPAGKFGLNGIEFHPDGYLLVAKTDDGSLFKVPISNPTSFTKVASSQDLVGIDGIQLQDVNTLYAVTNSQAKVYRLTTTNAWVDATAAGTFATPPQYPTTLARRSTAETYVLYSNLNALQANQTPPVSVFGIAKVKF</sequence>
<dbReference type="PANTHER" id="PTHR31460">
    <property type="match status" value="1"/>
</dbReference>